<dbReference type="EMBL" id="WOEY01000014">
    <property type="protein sequence ID" value="NPT40311.1"/>
    <property type="molecule type" value="Genomic_DNA"/>
</dbReference>
<organism evidence="1 2">
    <name type="scientific">Paraburkholderia solitsugae</name>
    <dbReference type="NCBI Taxonomy" id="2675748"/>
    <lineage>
        <taxon>Bacteria</taxon>
        <taxon>Pseudomonadati</taxon>
        <taxon>Pseudomonadota</taxon>
        <taxon>Betaproteobacteria</taxon>
        <taxon>Burkholderiales</taxon>
        <taxon>Burkholderiaceae</taxon>
        <taxon>Paraburkholderia</taxon>
    </lineage>
</organism>
<protein>
    <submittedName>
        <fullName evidence="1">Uncharacterized protein</fullName>
    </submittedName>
</protein>
<gene>
    <name evidence="1" type="ORF">GNZ12_03070</name>
</gene>
<accession>A0ABX2BHT8</accession>
<keyword evidence="2" id="KW-1185">Reference proteome</keyword>
<dbReference type="Proteomes" id="UP000652198">
    <property type="component" value="Unassembled WGS sequence"/>
</dbReference>
<reference evidence="1 2" key="1">
    <citation type="submission" date="2019-11" db="EMBL/GenBank/DDBJ databases">
        <title>Metabolism of dissolved organic matter in forest soils.</title>
        <authorList>
            <person name="Cyle K.T."/>
            <person name="Wilhelm R.C."/>
            <person name="Martinez C.E."/>
        </authorList>
    </citation>
    <scope>NUCLEOTIDE SEQUENCE [LARGE SCALE GENOMIC DNA]</scope>
    <source>
        <strain evidence="1 2">1N</strain>
    </source>
</reference>
<evidence type="ECO:0000313" key="1">
    <source>
        <dbReference type="EMBL" id="NPT40311.1"/>
    </source>
</evidence>
<name>A0ABX2BHT8_9BURK</name>
<proteinExistence type="predicted"/>
<sequence>MRTVHNTFPATGKVPYLTPCDVINSRIANIERLRAELAASGIDSKLLDSELQALESIAEREHCQSVRVPANPAQG</sequence>
<comment type="caution">
    <text evidence="1">The sequence shown here is derived from an EMBL/GenBank/DDBJ whole genome shotgun (WGS) entry which is preliminary data.</text>
</comment>
<evidence type="ECO:0000313" key="2">
    <source>
        <dbReference type="Proteomes" id="UP000652198"/>
    </source>
</evidence>